<keyword evidence="2" id="KW-1185">Reference proteome</keyword>
<dbReference type="Proteomes" id="UP000239772">
    <property type="component" value="Unassembled WGS sequence"/>
</dbReference>
<dbReference type="Pfam" id="PF02585">
    <property type="entry name" value="PIG-L"/>
    <property type="match status" value="1"/>
</dbReference>
<evidence type="ECO:0000313" key="2">
    <source>
        <dbReference type="Proteomes" id="UP000239772"/>
    </source>
</evidence>
<name>A0A2T1HQQ1_9HYPH</name>
<dbReference type="InterPro" id="IPR024078">
    <property type="entry name" value="LmbE-like_dom_sf"/>
</dbReference>
<reference evidence="2" key="1">
    <citation type="submission" date="2018-03" db="EMBL/GenBank/DDBJ databases">
        <authorList>
            <person name="Sun L."/>
            <person name="Liu H."/>
            <person name="Chen W."/>
            <person name="Huang K."/>
            <person name="Liu W."/>
            <person name="Gao X."/>
        </authorList>
    </citation>
    <scope>NUCLEOTIDE SEQUENCE [LARGE SCALE GENOMIC DNA]</scope>
    <source>
        <strain evidence="2">SH9</strain>
    </source>
</reference>
<dbReference type="Gene3D" id="3.40.50.10320">
    <property type="entry name" value="LmbE-like"/>
    <property type="match status" value="1"/>
</dbReference>
<comment type="caution">
    <text evidence="1">The sequence shown here is derived from an EMBL/GenBank/DDBJ whole genome shotgun (WGS) entry which is preliminary data.</text>
</comment>
<dbReference type="AlphaFoldDB" id="A0A2T1HQQ1"/>
<dbReference type="OrthoDB" id="3514174at2"/>
<dbReference type="RefSeq" id="WP_106338065.1">
    <property type="nucleotide sequence ID" value="NZ_PVZS01000018.1"/>
</dbReference>
<organism evidence="1 2">
    <name type="scientific">Alsobacter soli</name>
    <dbReference type="NCBI Taxonomy" id="2109933"/>
    <lineage>
        <taxon>Bacteria</taxon>
        <taxon>Pseudomonadati</taxon>
        <taxon>Pseudomonadota</taxon>
        <taxon>Alphaproteobacteria</taxon>
        <taxon>Hyphomicrobiales</taxon>
        <taxon>Alsobacteraceae</taxon>
        <taxon>Alsobacter</taxon>
    </lineage>
</organism>
<proteinExistence type="predicted"/>
<accession>A0A2T1HQQ1</accession>
<gene>
    <name evidence="1" type="ORF">SLNSH_16260</name>
</gene>
<sequence length="217" mass="23998">MRPLSLVRPGERLSVLAIGAHSDDIEIGAGATILGWIAAGVKLDLTWCVLSAVEARAAEATASASDFAAGAASLKIELGAFRDSYFPAQREAIKEWVGDVRAVAPAPDVVLTHRAGDAHQDHRLLNELTWNAFRDHVILEYEIPKWDGDLGQPNLFVPATEAAMRRKCELLMKHFGTQRSKDWFDNDTFLGLARLRGMECRAPERFAEGFYVRKLVL</sequence>
<evidence type="ECO:0000313" key="1">
    <source>
        <dbReference type="EMBL" id="PSC03985.1"/>
    </source>
</evidence>
<dbReference type="EMBL" id="PVZS01000018">
    <property type="protein sequence ID" value="PSC03985.1"/>
    <property type="molecule type" value="Genomic_DNA"/>
</dbReference>
<protein>
    <submittedName>
        <fullName evidence="1">PIG-L domain-containing protein</fullName>
    </submittedName>
</protein>
<dbReference type="InterPro" id="IPR003737">
    <property type="entry name" value="GlcNAc_PI_deacetylase-related"/>
</dbReference>
<dbReference type="SUPFAM" id="SSF102588">
    <property type="entry name" value="LmbE-like"/>
    <property type="match status" value="1"/>
</dbReference>